<evidence type="ECO:0000256" key="3">
    <source>
        <dbReference type="ARBA" id="ARBA00022989"/>
    </source>
</evidence>
<dbReference type="Proteomes" id="UP000184731">
    <property type="component" value="Chromosome"/>
</dbReference>
<dbReference type="Gene3D" id="2.40.50.100">
    <property type="match status" value="1"/>
</dbReference>
<dbReference type="STRING" id="1915309.AXG55_06160"/>
<evidence type="ECO:0000256" key="4">
    <source>
        <dbReference type="ARBA" id="ARBA00023136"/>
    </source>
</evidence>
<organism evidence="9 10">
    <name type="scientific">Silvanigrella aquatica</name>
    <dbReference type="NCBI Taxonomy" id="1915309"/>
    <lineage>
        <taxon>Bacteria</taxon>
        <taxon>Pseudomonadati</taxon>
        <taxon>Bdellovibrionota</taxon>
        <taxon>Oligoflexia</taxon>
        <taxon>Silvanigrellales</taxon>
        <taxon>Silvanigrellaceae</taxon>
        <taxon>Silvanigrella</taxon>
    </lineage>
</organism>
<evidence type="ECO:0000256" key="2">
    <source>
        <dbReference type="ARBA" id="ARBA00022692"/>
    </source>
</evidence>
<keyword evidence="5" id="KW-0175">Coiled coil</keyword>
<dbReference type="PANTHER" id="PTHR30386">
    <property type="entry name" value="MEMBRANE FUSION SUBUNIT OF EMRAB-TOLC MULTIDRUG EFFLUX PUMP"/>
    <property type="match status" value="1"/>
</dbReference>
<proteinExistence type="predicted"/>
<dbReference type="RefSeq" id="WP_148697246.1">
    <property type="nucleotide sequence ID" value="NZ_CP017834.1"/>
</dbReference>
<feature type="coiled-coil region" evidence="5">
    <location>
        <begin position="144"/>
        <end position="202"/>
    </location>
</feature>
<dbReference type="SUPFAM" id="SSF111369">
    <property type="entry name" value="HlyD-like secretion proteins"/>
    <property type="match status" value="2"/>
</dbReference>
<keyword evidence="4 6" id="KW-0472">Membrane</keyword>
<evidence type="ECO:0000259" key="7">
    <source>
        <dbReference type="Pfam" id="PF25917"/>
    </source>
</evidence>
<dbReference type="InterPro" id="IPR058792">
    <property type="entry name" value="Beta-barrel_RND_2"/>
</dbReference>
<dbReference type="Pfam" id="PF25954">
    <property type="entry name" value="Beta-barrel_RND_2"/>
    <property type="match status" value="1"/>
</dbReference>
<dbReference type="Pfam" id="PF25917">
    <property type="entry name" value="BSH_RND"/>
    <property type="match status" value="1"/>
</dbReference>
<dbReference type="Gene3D" id="1.10.287.470">
    <property type="entry name" value="Helix hairpin bin"/>
    <property type="match status" value="2"/>
</dbReference>
<dbReference type="InterPro" id="IPR058625">
    <property type="entry name" value="MdtA-like_BSH"/>
</dbReference>
<gene>
    <name evidence="9" type="ORF">AXG55_06160</name>
</gene>
<sequence length="395" mass="42679">MNQWKEKILSRPKSVKVFFGILFFCFLVVAIIGISTYGKETTDDSQVTGHIVSVSARIAGQVAKIYVENNQNVKKEEPLVELDSAQEKAEVVSAQADYEAAKAAYEQAQAQHAQIDKGYSASLTQAEGGLAQASSGVVASVEAVKQARANLSSTQSAMDLAKKNLDRFIYLKNQGAVTQFDLDNQQNQYTQAKAAHDVAKAQLASMMASQKQSSGSLQQAKGQMLSAKSLANQVKAYEAAISLAYAKMKKSEAGLEQAKLRLSYTVIKAPFDGFTSNKMVELGQMVDSATPLLSIVSLNDTWLIANFKEDQLQKMKPGQPVKIKVDSYPGKSLRGIVKSVSGASGATFALLPPDNSTGNFVKVTQRFPVEISIEPRPLDIVLRPGMSTVVTVVTR</sequence>
<dbReference type="GO" id="GO:0016020">
    <property type="term" value="C:membrane"/>
    <property type="evidence" value="ECO:0007669"/>
    <property type="project" value="UniProtKB-SubCell"/>
</dbReference>
<dbReference type="OrthoDB" id="9811754at2"/>
<dbReference type="EMBL" id="CP017834">
    <property type="protein sequence ID" value="APJ03511.1"/>
    <property type="molecule type" value="Genomic_DNA"/>
</dbReference>
<accession>A0A1L4CZY4</accession>
<dbReference type="InterPro" id="IPR050739">
    <property type="entry name" value="MFP"/>
</dbReference>
<reference evidence="9 10" key="1">
    <citation type="submission" date="2016-10" db="EMBL/GenBank/DDBJ databases">
        <title>Silvanigrella aquatica sp. nov., isolated from a freshwater lake located in the Black Forest, Germany, description of Silvanigrellaceae fam. nov., Silvanigrellales ord. nov., reclassification of the order Bdellovibrionales in the class Oligoflexia, reclassification of the families Bacteriovoracaceae and Halobacteriovoraceae in the new order Bacteriovoracales ord. nov., and reclassification of the family Pseudobacteriovoracaceae in the order Oligoflexiales.</title>
        <authorList>
            <person name="Hahn M.W."/>
            <person name="Schmidt J."/>
            <person name="Koll U."/>
            <person name="Rohde M."/>
            <person name="Verbag S."/>
            <person name="Pitt A."/>
            <person name="Nakai R."/>
            <person name="Naganuma T."/>
            <person name="Lang E."/>
        </authorList>
    </citation>
    <scope>NUCLEOTIDE SEQUENCE [LARGE SCALE GENOMIC DNA]</scope>
    <source>
        <strain evidence="9 10">MWH-Nonnen-W8red</strain>
    </source>
</reference>
<evidence type="ECO:0008006" key="11">
    <source>
        <dbReference type="Google" id="ProtNLM"/>
    </source>
</evidence>
<feature type="domain" description="Multidrug resistance protein MdtA-like barrel-sandwich hybrid" evidence="7">
    <location>
        <begin position="51"/>
        <end position="296"/>
    </location>
</feature>
<evidence type="ECO:0000313" key="9">
    <source>
        <dbReference type="EMBL" id="APJ03511.1"/>
    </source>
</evidence>
<keyword evidence="10" id="KW-1185">Reference proteome</keyword>
<feature type="transmembrane region" description="Helical" evidence="6">
    <location>
        <begin position="17"/>
        <end position="38"/>
    </location>
</feature>
<dbReference type="PRINTS" id="PR01490">
    <property type="entry name" value="RTXTOXIND"/>
</dbReference>
<evidence type="ECO:0000256" key="6">
    <source>
        <dbReference type="SAM" id="Phobius"/>
    </source>
</evidence>
<dbReference type="KEGG" id="saqi:AXG55_06160"/>
<feature type="domain" description="CusB-like beta-barrel" evidence="8">
    <location>
        <begin position="302"/>
        <end position="340"/>
    </location>
</feature>
<name>A0A1L4CZY4_9BACT</name>
<dbReference type="Gene3D" id="2.40.30.170">
    <property type="match status" value="1"/>
</dbReference>
<evidence type="ECO:0000259" key="8">
    <source>
        <dbReference type="Pfam" id="PF25954"/>
    </source>
</evidence>
<evidence type="ECO:0000256" key="5">
    <source>
        <dbReference type="SAM" id="Coils"/>
    </source>
</evidence>
<dbReference type="PANTHER" id="PTHR30386:SF26">
    <property type="entry name" value="TRANSPORT PROTEIN COMB"/>
    <property type="match status" value="1"/>
</dbReference>
<evidence type="ECO:0000313" key="10">
    <source>
        <dbReference type="Proteomes" id="UP000184731"/>
    </source>
</evidence>
<comment type="subcellular location">
    <subcellularLocation>
        <location evidence="1">Membrane</location>
        <topology evidence="1">Single-pass membrane protein</topology>
    </subcellularLocation>
</comment>
<keyword evidence="3 6" id="KW-1133">Transmembrane helix</keyword>
<evidence type="ECO:0000256" key="1">
    <source>
        <dbReference type="ARBA" id="ARBA00004167"/>
    </source>
</evidence>
<keyword evidence="2 6" id="KW-0812">Transmembrane</keyword>
<protein>
    <recommendedName>
        <fullName evidence="11">RND efflux pump membrane fusion protein barrel-sandwich domain-containing protein</fullName>
    </recommendedName>
</protein>
<dbReference type="AlphaFoldDB" id="A0A1L4CZY4"/>
<dbReference type="GO" id="GO:0055085">
    <property type="term" value="P:transmembrane transport"/>
    <property type="evidence" value="ECO:0007669"/>
    <property type="project" value="InterPro"/>
</dbReference>